<protein>
    <submittedName>
        <fullName evidence="1">Uncharacterized protein</fullName>
    </submittedName>
</protein>
<accession>A0AAV4W024</accession>
<keyword evidence="2" id="KW-1185">Reference proteome</keyword>
<proteinExistence type="predicted"/>
<evidence type="ECO:0000313" key="2">
    <source>
        <dbReference type="Proteomes" id="UP001054945"/>
    </source>
</evidence>
<name>A0AAV4W024_CAEEX</name>
<organism evidence="1 2">
    <name type="scientific">Caerostris extrusa</name>
    <name type="common">Bark spider</name>
    <name type="synonym">Caerostris bankana</name>
    <dbReference type="NCBI Taxonomy" id="172846"/>
    <lineage>
        <taxon>Eukaryota</taxon>
        <taxon>Metazoa</taxon>
        <taxon>Ecdysozoa</taxon>
        <taxon>Arthropoda</taxon>
        <taxon>Chelicerata</taxon>
        <taxon>Arachnida</taxon>
        <taxon>Araneae</taxon>
        <taxon>Araneomorphae</taxon>
        <taxon>Entelegynae</taxon>
        <taxon>Araneoidea</taxon>
        <taxon>Araneidae</taxon>
        <taxon>Caerostris</taxon>
    </lineage>
</organism>
<dbReference type="EMBL" id="BPLR01015412">
    <property type="protein sequence ID" value="GIY75896.1"/>
    <property type="molecule type" value="Genomic_DNA"/>
</dbReference>
<dbReference type="AlphaFoldDB" id="A0AAV4W024"/>
<dbReference type="Proteomes" id="UP001054945">
    <property type="component" value="Unassembled WGS sequence"/>
</dbReference>
<evidence type="ECO:0000313" key="1">
    <source>
        <dbReference type="EMBL" id="GIY75896.1"/>
    </source>
</evidence>
<gene>
    <name evidence="1" type="ORF">CEXT_743001</name>
</gene>
<sequence>MNSSLAKRSSSMGKFLEKLEEGDMRAEANGLSDLEQALNVIPSSLSHTEHDKEDKTQIEESKWIRQKQVPFDDSKTGFFTFELFSVLQCACR</sequence>
<comment type="caution">
    <text evidence="1">The sequence shown here is derived from an EMBL/GenBank/DDBJ whole genome shotgun (WGS) entry which is preliminary data.</text>
</comment>
<reference evidence="1 2" key="1">
    <citation type="submission" date="2021-06" db="EMBL/GenBank/DDBJ databases">
        <title>Caerostris extrusa draft genome.</title>
        <authorList>
            <person name="Kono N."/>
            <person name="Arakawa K."/>
        </authorList>
    </citation>
    <scope>NUCLEOTIDE SEQUENCE [LARGE SCALE GENOMIC DNA]</scope>
</reference>